<dbReference type="AlphaFoldDB" id="A0A813X888"/>
<evidence type="ECO:0008006" key="5">
    <source>
        <dbReference type="Google" id="ProtNLM"/>
    </source>
</evidence>
<sequence>MFRLAKNVLKFSNLSIPIKTSYQGVRKYLSETYQSYEKWDEAISTDIIQKTNINELLIDIDDKLTRKKYVSSLDIEILAAKLANVETTDDLKMTETILEKFRYTPEALEFQPSLTYCLVRNYLDLGQKERMIPLLQDKLKYGLYLDRFSANLILNAFLIDKKYKEATLIATEIALQEDDDDHLTRALALCGCYNYYLTATDDDLKTVIVEEEDEDIVKIKVPYVRNLINDDHFDLTDKKKLLGKTMAYMARYADTSGIASLKVIGLALYQKFDRAHDVLEEILNNPKLQLDESALQVLEKEIDSYEYNEVEDILRLPQSPYRPLELIPEAAGEKIKKFLIPKLQSANQIVNLDLKNYVETYLKEQSLEADKTDVLKHERQIFIWTNERQEQLNDQIYRFLIEKQKQNLFERIALLEERDELLNFFDNESQIVMASVEKDFENEQFENIKAPKEHEYFESARLHYHWDKHEPKRSLHPNKKVRDEEMSDNRNWPSYPYYAENWKYDLTDYVPLAEKHKRRHKALPPTGKPPYYKQYFF</sequence>
<dbReference type="InterPro" id="IPR019266">
    <property type="entry name" value="Ribosomal_mS27"/>
</dbReference>
<evidence type="ECO:0000313" key="2">
    <source>
        <dbReference type="EMBL" id="CAF0861601.1"/>
    </source>
</evidence>
<accession>A0A813X888</accession>
<keyword evidence="4" id="KW-1185">Reference proteome</keyword>
<proteinExistence type="predicted"/>
<evidence type="ECO:0000313" key="3">
    <source>
        <dbReference type="EMBL" id="CAF3649267.1"/>
    </source>
</evidence>
<name>A0A813X888_9BILA</name>
<comment type="caution">
    <text evidence="2">The sequence shown here is derived from an EMBL/GenBank/DDBJ whole genome shotgun (WGS) entry which is preliminary data.</text>
</comment>
<dbReference type="Proteomes" id="UP000663829">
    <property type="component" value="Unassembled WGS sequence"/>
</dbReference>
<dbReference type="OrthoDB" id="19830at2759"/>
<dbReference type="PANTHER" id="PTHR21393:SF0">
    <property type="entry name" value="SMALL RIBOSOMAL SUBUNIT PROTEIN MS27"/>
    <property type="match status" value="1"/>
</dbReference>
<dbReference type="Proteomes" id="UP000681722">
    <property type="component" value="Unassembled WGS sequence"/>
</dbReference>
<organism evidence="2 4">
    <name type="scientific">Didymodactylos carnosus</name>
    <dbReference type="NCBI Taxonomy" id="1234261"/>
    <lineage>
        <taxon>Eukaryota</taxon>
        <taxon>Metazoa</taxon>
        <taxon>Spiralia</taxon>
        <taxon>Gnathifera</taxon>
        <taxon>Rotifera</taxon>
        <taxon>Eurotatoria</taxon>
        <taxon>Bdelloidea</taxon>
        <taxon>Philodinida</taxon>
        <taxon>Philodinidae</taxon>
        <taxon>Didymodactylos</taxon>
    </lineage>
</organism>
<dbReference type="EMBL" id="CAJNOQ010001027">
    <property type="protein sequence ID" value="CAF0861601.1"/>
    <property type="molecule type" value="Genomic_DNA"/>
</dbReference>
<dbReference type="InterPro" id="IPR034913">
    <property type="entry name" value="mS27/PTCD2"/>
</dbReference>
<protein>
    <recommendedName>
        <fullName evidence="5">Mitochondrial 28S ribosomal protein S27</fullName>
    </recommendedName>
</protein>
<evidence type="ECO:0000256" key="1">
    <source>
        <dbReference type="ARBA" id="ARBA00004173"/>
    </source>
</evidence>
<dbReference type="GO" id="GO:0005739">
    <property type="term" value="C:mitochondrion"/>
    <property type="evidence" value="ECO:0007669"/>
    <property type="project" value="UniProtKB-SubCell"/>
</dbReference>
<dbReference type="EMBL" id="CAJOBC010001027">
    <property type="protein sequence ID" value="CAF3649267.1"/>
    <property type="molecule type" value="Genomic_DNA"/>
</dbReference>
<gene>
    <name evidence="2" type="ORF">GPM918_LOCUS6618</name>
    <name evidence="3" type="ORF">SRO942_LOCUS6618</name>
</gene>
<reference evidence="2" key="1">
    <citation type="submission" date="2021-02" db="EMBL/GenBank/DDBJ databases">
        <authorList>
            <person name="Nowell W R."/>
        </authorList>
    </citation>
    <scope>NUCLEOTIDE SEQUENCE</scope>
</reference>
<comment type="subcellular location">
    <subcellularLocation>
        <location evidence="1">Mitochondrion</location>
    </subcellularLocation>
</comment>
<dbReference type="PANTHER" id="PTHR21393">
    <property type="entry name" value="MITOCHONDRIAL 28S RIBOSOMAL PROTEIN S27"/>
    <property type="match status" value="1"/>
</dbReference>
<evidence type="ECO:0000313" key="4">
    <source>
        <dbReference type="Proteomes" id="UP000663829"/>
    </source>
</evidence>
<dbReference type="Pfam" id="PF10037">
    <property type="entry name" value="MRP-S27"/>
    <property type="match status" value="1"/>
</dbReference>